<accession>A0ABN9L3L6</accession>
<feature type="region of interest" description="Disordered" evidence="5">
    <location>
        <begin position="167"/>
        <end position="213"/>
    </location>
</feature>
<gene>
    <name evidence="7" type="ORF">RIMI_LOCUS4364433</name>
</gene>
<dbReference type="CDD" id="cd18791">
    <property type="entry name" value="SF2_C_RHA"/>
    <property type="match status" value="1"/>
</dbReference>
<sequence length="518" mass="58213">MRLFRFCYTELIVEQLLTVKVINEWNRLPREVVRSSMEVFKQRLDRHLSEIVNPAKRGSDVCADGAIDCDDADSPNMRHFKPWDRKLPLAMERSQERGEERERRRMVSNGFGDQGDKVMRTGRSAEDKCLIYQNCSKQPAENDDDARDAEALKEFKKSKRKKNLPKISLDNYSALPMDEGDEDREAGGDEEGEGSDFDLDLGDAGSDEAQESDSSLPLYVLPLYSLLAPGKQAKVFRPPPSGTRLCVVATNVAETSLTIPGIKYVVDCGKVKKRYYDKVTGVSSFRVDWTSQASADQRAGRAGRTEPGHCYRLYSSAIFSDFEQFSQPEITRRPVEDLVLQMKDLNIEKLSAPFSACLFSSAAISTAARINPASPGQQDQEQASQSPGGTGLWFFGAGPRGKLAICKKQLSQPEKKFANRKYLEARYPFPQKDTKEWTDPPKVDLPVSRLAAQTLLFTARWLNPQGRSRAAGRTHGSFNFRGRRGIPGSRVRFSFGLPKIYKLASKHPVLSCRTKRFK</sequence>
<keyword evidence="8" id="KW-1185">Reference proteome</keyword>
<evidence type="ECO:0000256" key="1">
    <source>
        <dbReference type="ARBA" id="ARBA00022741"/>
    </source>
</evidence>
<evidence type="ECO:0000313" key="7">
    <source>
        <dbReference type="EMBL" id="CAJ0930661.1"/>
    </source>
</evidence>
<dbReference type="SMART" id="SM00490">
    <property type="entry name" value="HELICc"/>
    <property type="match status" value="1"/>
</dbReference>
<keyword evidence="1" id="KW-0547">Nucleotide-binding</keyword>
<feature type="region of interest" description="Disordered" evidence="5">
    <location>
        <begin position="372"/>
        <end position="391"/>
    </location>
</feature>
<dbReference type="EMBL" id="CAUEEQ010006979">
    <property type="protein sequence ID" value="CAJ0930661.1"/>
    <property type="molecule type" value="Genomic_DNA"/>
</dbReference>
<dbReference type="Pfam" id="PF00271">
    <property type="entry name" value="Helicase_C"/>
    <property type="match status" value="1"/>
</dbReference>
<reference evidence="7" key="1">
    <citation type="submission" date="2023-07" db="EMBL/GenBank/DDBJ databases">
        <authorList>
            <person name="Stuckert A."/>
        </authorList>
    </citation>
    <scope>NUCLEOTIDE SEQUENCE</scope>
</reference>
<dbReference type="InterPro" id="IPR027417">
    <property type="entry name" value="P-loop_NTPase"/>
</dbReference>
<protein>
    <recommendedName>
        <fullName evidence="6">Helicase C-terminal domain-containing protein</fullName>
    </recommendedName>
</protein>
<dbReference type="SUPFAM" id="SSF52540">
    <property type="entry name" value="P-loop containing nucleoside triphosphate hydrolases"/>
    <property type="match status" value="1"/>
</dbReference>
<dbReference type="Gene3D" id="1.10.287.3160">
    <property type="match status" value="1"/>
</dbReference>
<proteinExistence type="predicted"/>
<feature type="region of interest" description="Disordered" evidence="5">
    <location>
        <begin position="92"/>
        <end position="119"/>
    </location>
</feature>
<evidence type="ECO:0000313" key="8">
    <source>
        <dbReference type="Proteomes" id="UP001176940"/>
    </source>
</evidence>
<dbReference type="Gene3D" id="3.40.50.300">
    <property type="entry name" value="P-loop containing nucleotide triphosphate hydrolases"/>
    <property type="match status" value="1"/>
</dbReference>
<dbReference type="Proteomes" id="UP001176940">
    <property type="component" value="Unassembled WGS sequence"/>
</dbReference>
<keyword evidence="4" id="KW-0067">ATP-binding</keyword>
<keyword evidence="3" id="KW-0347">Helicase</keyword>
<evidence type="ECO:0000256" key="5">
    <source>
        <dbReference type="SAM" id="MobiDB-lite"/>
    </source>
</evidence>
<name>A0ABN9L3L6_9NEOB</name>
<feature type="compositionally biased region" description="Acidic residues" evidence="5">
    <location>
        <begin position="178"/>
        <end position="211"/>
    </location>
</feature>
<dbReference type="PANTHER" id="PTHR18934:SF99">
    <property type="entry name" value="ATP-DEPENDENT RNA HELICASE DHX37-RELATED"/>
    <property type="match status" value="1"/>
</dbReference>
<organism evidence="7 8">
    <name type="scientific">Ranitomeya imitator</name>
    <name type="common">mimic poison frog</name>
    <dbReference type="NCBI Taxonomy" id="111125"/>
    <lineage>
        <taxon>Eukaryota</taxon>
        <taxon>Metazoa</taxon>
        <taxon>Chordata</taxon>
        <taxon>Craniata</taxon>
        <taxon>Vertebrata</taxon>
        <taxon>Euteleostomi</taxon>
        <taxon>Amphibia</taxon>
        <taxon>Batrachia</taxon>
        <taxon>Anura</taxon>
        <taxon>Neobatrachia</taxon>
        <taxon>Hyloidea</taxon>
        <taxon>Dendrobatidae</taxon>
        <taxon>Dendrobatinae</taxon>
        <taxon>Ranitomeya</taxon>
    </lineage>
</organism>
<evidence type="ECO:0000256" key="3">
    <source>
        <dbReference type="ARBA" id="ARBA00022806"/>
    </source>
</evidence>
<feature type="compositionally biased region" description="Polar residues" evidence="5">
    <location>
        <begin position="374"/>
        <end position="387"/>
    </location>
</feature>
<evidence type="ECO:0000256" key="2">
    <source>
        <dbReference type="ARBA" id="ARBA00022801"/>
    </source>
</evidence>
<evidence type="ECO:0000256" key="4">
    <source>
        <dbReference type="ARBA" id="ARBA00022840"/>
    </source>
</evidence>
<feature type="compositionally biased region" description="Basic and acidic residues" evidence="5">
    <location>
        <begin position="92"/>
        <end position="105"/>
    </location>
</feature>
<feature type="domain" description="Helicase C-terminal" evidence="6">
    <location>
        <begin position="114"/>
        <end position="346"/>
    </location>
</feature>
<dbReference type="PROSITE" id="PS51194">
    <property type="entry name" value="HELICASE_CTER"/>
    <property type="match status" value="1"/>
</dbReference>
<dbReference type="PANTHER" id="PTHR18934">
    <property type="entry name" value="ATP-DEPENDENT RNA HELICASE"/>
    <property type="match status" value="1"/>
</dbReference>
<dbReference type="InterPro" id="IPR001650">
    <property type="entry name" value="Helicase_C-like"/>
</dbReference>
<keyword evidence="2" id="KW-0378">Hydrolase</keyword>
<evidence type="ECO:0000259" key="6">
    <source>
        <dbReference type="PROSITE" id="PS51194"/>
    </source>
</evidence>
<comment type="caution">
    <text evidence="7">The sequence shown here is derived from an EMBL/GenBank/DDBJ whole genome shotgun (WGS) entry which is preliminary data.</text>
</comment>